<reference evidence="1 2" key="1">
    <citation type="submission" date="2015-01" db="EMBL/GenBank/DDBJ databases">
        <title>Rufibacter sp./DG31D/ whole genome sequencing.</title>
        <authorList>
            <person name="Kim M.K."/>
            <person name="Srinivasan S."/>
            <person name="Lee J.-J."/>
        </authorList>
    </citation>
    <scope>NUCLEOTIDE SEQUENCE [LARGE SCALE GENOMIC DNA]</scope>
    <source>
        <strain evidence="1 2">DG31D</strain>
    </source>
</reference>
<organism evidence="1 2">
    <name type="scientific">Rufibacter radiotolerans</name>
    <dbReference type="NCBI Taxonomy" id="1379910"/>
    <lineage>
        <taxon>Bacteria</taxon>
        <taxon>Pseudomonadati</taxon>
        <taxon>Bacteroidota</taxon>
        <taxon>Cytophagia</taxon>
        <taxon>Cytophagales</taxon>
        <taxon>Hymenobacteraceae</taxon>
        <taxon>Rufibacter</taxon>
    </lineage>
</organism>
<dbReference type="PATRIC" id="fig|1379910.4.peg.3378"/>
<dbReference type="Proteomes" id="UP000036458">
    <property type="component" value="Chromosome"/>
</dbReference>
<dbReference type="KEGG" id="ruf:TH63_15500"/>
<evidence type="ECO:0000313" key="1">
    <source>
        <dbReference type="EMBL" id="AKQ46707.1"/>
    </source>
</evidence>
<dbReference type="AlphaFoldDB" id="A0A0H4VRY0"/>
<accession>A0A0H4VRY0</accession>
<proteinExistence type="predicted"/>
<gene>
    <name evidence="1" type="ORF">TH63_15500</name>
</gene>
<dbReference type="InterPro" id="IPR058512">
    <property type="entry name" value="DUF8199"/>
</dbReference>
<evidence type="ECO:0000313" key="2">
    <source>
        <dbReference type="Proteomes" id="UP000036458"/>
    </source>
</evidence>
<keyword evidence="2" id="KW-1185">Reference proteome</keyword>
<name>A0A0H4VRY0_9BACT</name>
<sequence length="138" mass="15196">MNHIYMQTLRKSMHLSLIVAFLWASFGFRVDLSHCAGEKDASFSLLASSDCCCGKAAKTPKKPCKDMTCALPQAVFTQASHQYAPAQQLAQKAVKQPLVLATFPEHIWPALLEKLPHSSLPPPVSGRTLGILYQNFLI</sequence>
<protein>
    <submittedName>
        <fullName evidence="1">Uncharacterized protein</fullName>
    </submittedName>
</protein>
<dbReference type="EMBL" id="CP010777">
    <property type="protein sequence ID" value="AKQ46707.1"/>
    <property type="molecule type" value="Genomic_DNA"/>
</dbReference>
<dbReference type="Pfam" id="PF26622">
    <property type="entry name" value="DUF8199"/>
    <property type="match status" value="1"/>
</dbReference>